<dbReference type="Gene3D" id="3.20.20.70">
    <property type="entry name" value="Aldolase class I"/>
    <property type="match status" value="1"/>
</dbReference>
<keyword evidence="8 9" id="KW-0413">Isomerase</keyword>
<dbReference type="EMBL" id="FOLI01000003">
    <property type="protein sequence ID" value="SFC01124.1"/>
    <property type="molecule type" value="Genomic_DNA"/>
</dbReference>
<organism evidence="11 12">
    <name type="scientific">Fructobacillus durionis</name>
    <dbReference type="NCBI Taxonomy" id="283737"/>
    <lineage>
        <taxon>Bacteria</taxon>
        <taxon>Bacillati</taxon>
        <taxon>Bacillota</taxon>
        <taxon>Bacilli</taxon>
        <taxon>Lactobacillales</taxon>
        <taxon>Lactobacillaceae</taxon>
        <taxon>Fructobacillus</taxon>
    </lineage>
</organism>
<evidence type="ECO:0000256" key="6">
    <source>
        <dbReference type="ARBA" id="ARBA00022822"/>
    </source>
</evidence>
<dbReference type="InterPro" id="IPR044643">
    <property type="entry name" value="TrpF_fam"/>
</dbReference>
<evidence type="ECO:0000256" key="9">
    <source>
        <dbReference type="HAMAP-Rule" id="MF_00135"/>
    </source>
</evidence>
<gene>
    <name evidence="9" type="primary">trpF</name>
    <name evidence="11" type="ORF">SAMN05660453_0835</name>
</gene>
<accession>A0A1I1FP78</accession>
<dbReference type="PANTHER" id="PTHR42894">
    <property type="entry name" value="N-(5'-PHOSPHORIBOSYL)ANTHRANILATE ISOMERASE"/>
    <property type="match status" value="1"/>
</dbReference>
<keyword evidence="12" id="KW-1185">Reference proteome</keyword>
<evidence type="ECO:0000313" key="12">
    <source>
        <dbReference type="Proteomes" id="UP000199376"/>
    </source>
</evidence>
<sequence length="200" mass="21682">MTKIKICGLMTVADANLVNQAGVDYAGAVFAEGRHRVDEVTARLIRQELSDNIPLVGVFTDSPVEEIIALYQKDIIQIAQLHGPRQPEEIQQLKRAAVPLIGVALGQKLDEQLGAYAGVDYLMVDSGKGSGRTLDWQTLPKNKMTEKLFLAGGLTVFNLKEAIAEVQPFAVDISSGSESSGQKDLEKIEKLVAIAHQKGE</sequence>
<dbReference type="OrthoDB" id="9786954at2"/>
<dbReference type="GO" id="GO:0004640">
    <property type="term" value="F:phosphoribosylanthranilate isomerase activity"/>
    <property type="evidence" value="ECO:0007669"/>
    <property type="project" value="UniProtKB-UniRule"/>
</dbReference>
<keyword evidence="5 9" id="KW-0028">Amino-acid biosynthesis</keyword>
<dbReference type="AlphaFoldDB" id="A0A1I1FP78"/>
<dbReference type="Proteomes" id="UP000199376">
    <property type="component" value="Unassembled WGS sequence"/>
</dbReference>
<name>A0A1I1FP78_9LACO</name>
<evidence type="ECO:0000313" key="11">
    <source>
        <dbReference type="EMBL" id="SFC01124.1"/>
    </source>
</evidence>
<dbReference type="STRING" id="283737.SAMN05660453_0835"/>
<dbReference type="Pfam" id="PF00697">
    <property type="entry name" value="PRAI"/>
    <property type="match status" value="1"/>
</dbReference>
<dbReference type="UniPathway" id="UPA00035">
    <property type="reaction ID" value="UER00042"/>
</dbReference>
<dbReference type="InterPro" id="IPR011060">
    <property type="entry name" value="RibuloseP-bd_barrel"/>
</dbReference>
<dbReference type="SUPFAM" id="SSF51366">
    <property type="entry name" value="Ribulose-phoshate binding barrel"/>
    <property type="match status" value="1"/>
</dbReference>
<proteinExistence type="inferred from homology"/>
<dbReference type="GO" id="GO:0000162">
    <property type="term" value="P:L-tryptophan biosynthetic process"/>
    <property type="evidence" value="ECO:0007669"/>
    <property type="project" value="UniProtKB-UniRule"/>
</dbReference>
<keyword evidence="7 9" id="KW-0057">Aromatic amino acid biosynthesis</keyword>
<evidence type="ECO:0000256" key="8">
    <source>
        <dbReference type="ARBA" id="ARBA00023235"/>
    </source>
</evidence>
<feature type="domain" description="N-(5'phosphoribosyl) anthranilate isomerase (PRAI)" evidence="10">
    <location>
        <begin position="4"/>
        <end position="192"/>
    </location>
</feature>
<reference evidence="11 12" key="1">
    <citation type="submission" date="2016-10" db="EMBL/GenBank/DDBJ databases">
        <authorList>
            <person name="de Groot N.N."/>
        </authorList>
    </citation>
    <scope>NUCLEOTIDE SEQUENCE [LARGE SCALE GENOMIC DNA]</scope>
    <source>
        <strain evidence="11 12">DSM 19113</strain>
    </source>
</reference>
<comment type="similarity">
    <text evidence="9">Belongs to the TrpF family.</text>
</comment>
<dbReference type="EC" id="5.3.1.24" evidence="3 9"/>
<protein>
    <recommendedName>
        <fullName evidence="4 9">N-(5'-phosphoribosyl)anthranilate isomerase</fullName>
        <shortName evidence="9">PRAI</shortName>
        <ecNumber evidence="3 9">5.3.1.24</ecNumber>
    </recommendedName>
</protein>
<evidence type="ECO:0000256" key="5">
    <source>
        <dbReference type="ARBA" id="ARBA00022605"/>
    </source>
</evidence>
<keyword evidence="6 9" id="KW-0822">Tryptophan biosynthesis</keyword>
<evidence type="ECO:0000256" key="3">
    <source>
        <dbReference type="ARBA" id="ARBA00012572"/>
    </source>
</evidence>
<dbReference type="CDD" id="cd00405">
    <property type="entry name" value="PRAI"/>
    <property type="match status" value="1"/>
</dbReference>
<evidence type="ECO:0000256" key="1">
    <source>
        <dbReference type="ARBA" id="ARBA00001164"/>
    </source>
</evidence>
<evidence type="ECO:0000256" key="2">
    <source>
        <dbReference type="ARBA" id="ARBA00004664"/>
    </source>
</evidence>
<evidence type="ECO:0000259" key="10">
    <source>
        <dbReference type="Pfam" id="PF00697"/>
    </source>
</evidence>
<evidence type="ECO:0000256" key="7">
    <source>
        <dbReference type="ARBA" id="ARBA00023141"/>
    </source>
</evidence>
<comment type="catalytic activity">
    <reaction evidence="1 9">
        <text>N-(5-phospho-beta-D-ribosyl)anthranilate = 1-(2-carboxyphenylamino)-1-deoxy-D-ribulose 5-phosphate</text>
        <dbReference type="Rhea" id="RHEA:21540"/>
        <dbReference type="ChEBI" id="CHEBI:18277"/>
        <dbReference type="ChEBI" id="CHEBI:58613"/>
        <dbReference type="EC" id="5.3.1.24"/>
    </reaction>
</comment>
<dbReference type="PANTHER" id="PTHR42894:SF1">
    <property type="entry name" value="N-(5'-PHOSPHORIBOSYL)ANTHRANILATE ISOMERASE"/>
    <property type="match status" value="1"/>
</dbReference>
<comment type="pathway">
    <text evidence="2 9">Amino-acid biosynthesis; L-tryptophan biosynthesis; L-tryptophan from chorismate: step 3/5.</text>
</comment>
<dbReference type="InterPro" id="IPR013785">
    <property type="entry name" value="Aldolase_TIM"/>
</dbReference>
<evidence type="ECO:0000256" key="4">
    <source>
        <dbReference type="ARBA" id="ARBA00022272"/>
    </source>
</evidence>
<dbReference type="RefSeq" id="WP_091502357.1">
    <property type="nucleotide sequence ID" value="NZ_FOLI01000003.1"/>
</dbReference>
<dbReference type="HAMAP" id="MF_00135">
    <property type="entry name" value="PRAI"/>
    <property type="match status" value="1"/>
</dbReference>
<dbReference type="InterPro" id="IPR001240">
    <property type="entry name" value="PRAI_dom"/>
</dbReference>